<comment type="caution">
    <text evidence="1">The sequence shown here is derived from an EMBL/GenBank/DDBJ whole genome shotgun (WGS) entry which is preliminary data.</text>
</comment>
<dbReference type="AlphaFoldDB" id="A0AA39PY59"/>
<accession>A0AA39PY59</accession>
<reference evidence="1" key="1">
    <citation type="submission" date="2023-06" db="EMBL/GenBank/DDBJ databases">
        <authorList>
            <consortium name="Lawrence Berkeley National Laboratory"/>
            <person name="Ahrendt S."/>
            <person name="Sahu N."/>
            <person name="Indic B."/>
            <person name="Wong-Bajracharya J."/>
            <person name="Merenyi Z."/>
            <person name="Ke H.-M."/>
            <person name="Monk M."/>
            <person name="Kocsube S."/>
            <person name="Drula E."/>
            <person name="Lipzen A."/>
            <person name="Balint B."/>
            <person name="Henrissat B."/>
            <person name="Andreopoulos B."/>
            <person name="Martin F.M."/>
            <person name="Harder C.B."/>
            <person name="Rigling D."/>
            <person name="Ford K.L."/>
            <person name="Foster G.D."/>
            <person name="Pangilinan J."/>
            <person name="Papanicolaou A."/>
            <person name="Barry K."/>
            <person name="LaButti K."/>
            <person name="Viragh M."/>
            <person name="Koriabine M."/>
            <person name="Yan M."/>
            <person name="Riley R."/>
            <person name="Champramary S."/>
            <person name="Plett K.L."/>
            <person name="Tsai I.J."/>
            <person name="Slot J."/>
            <person name="Sipos G."/>
            <person name="Plett J."/>
            <person name="Nagy L.G."/>
            <person name="Grigoriev I.V."/>
        </authorList>
    </citation>
    <scope>NUCLEOTIDE SEQUENCE</scope>
    <source>
        <strain evidence="1">HWK02</strain>
    </source>
</reference>
<name>A0AA39PY59_9AGAR</name>
<dbReference type="Proteomes" id="UP001175228">
    <property type="component" value="Unassembled WGS sequence"/>
</dbReference>
<sequence>MTKIANSERTEPRGSSSPLNFYYVTLEHKSGVFIIELPGETRVLGAVARRVGELFLVTGYGGSSSENIPYCKSRFSTCALLPSSSPTRFLTLLSLAGVLTLAKIKPQFIRAHLEAMAEPTDPKELAVINAQDQYETSSIELNKLIAFPLPQDADVAAVDLWVIDAKTHWETCTQNWRIAKVTSLEWRKLEYAFLEVFAEVPEDLVAYSCGEYNELAKRAQRRSSFQQFHKHLPFLLL</sequence>
<evidence type="ECO:0000313" key="1">
    <source>
        <dbReference type="EMBL" id="KAK0491794.1"/>
    </source>
</evidence>
<evidence type="ECO:0000313" key="2">
    <source>
        <dbReference type="Proteomes" id="UP001175228"/>
    </source>
</evidence>
<proteinExistence type="predicted"/>
<gene>
    <name evidence="1" type="ORF">EDD18DRAFT_1109538</name>
</gene>
<protein>
    <submittedName>
        <fullName evidence="1">Uncharacterized protein</fullName>
    </submittedName>
</protein>
<organism evidence="1 2">
    <name type="scientific">Armillaria luteobubalina</name>
    <dbReference type="NCBI Taxonomy" id="153913"/>
    <lineage>
        <taxon>Eukaryota</taxon>
        <taxon>Fungi</taxon>
        <taxon>Dikarya</taxon>
        <taxon>Basidiomycota</taxon>
        <taxon>Agaricomycotina</taxon>
        <taxon>Agaricomycetes</taxon>
        <taxon>Agaricomycetidae</taxon>
        <taxon>Agaricales</taxon>
        <taxon>Marasmiineae</taxon>
        <taxon>Physalacriaceae</taxon>
        <taxon>Armillaria</taxon>
    </lineage>
</organism>
<keyword evidence="2" id="KW-1185">Reference proteome</keyword>
<dbReference type="EMBL" id="JAUEPU010000033">
    <property type="protein sequence ID" value="KAK0491794.1"/>
    <property type="molecule type" value="Genomic_DNA"/>
</dbReference>